<dbReference type="EMBL" id="CP024422">
    <property type="protein sequence ID" value="ATQ54657.1"/>
    <property type="molecule type" value="Genomic_DNA"/>
</dbReference>
<dbReference type="PROSITE" id="PS51384">
    <property type="entry name" value="FAD_FR"/>
    <property type="match status" value="1"/>
</dbReference>
<dbReference type="Gene3D" id="3.40.50.80">
    <property type="entry name" value="Nucleotide-binding domain of ferredoxin-NADP reductase (FNR) module"/>
    <property type="match status" value="1"/>
</dbReference>
<dbReference type="Proteomes" id="UP000191257">
    <property type="component" value="Chromosome"/>
</dbReference>
<proteinExistence type="inferred from homology"/>
<dbReference type="GO" id="GO:0016491">
    <property type="term" value="F:oxidoreductase activity"/>
    <property type="evidence" value="ECO:0007669"/>
    <property type="project" value="InterPro"/>
</dbReference>
<dbReference type="Proteomes" id="UP000229314">
    <property type="component" value="Chromosome"/>
</dbReference>
<evidence type="ECO:0000256" key="1">
    <source>
        <dbReference type="ARBA" id="ARBA00035644"/>
    </source>
</evidence>
<dbReference type="EMBL" id="CP020442">
    <property type="protein sequence ID" value="ARC36099.1"/>
    <property type="molecule type" value="Genomic_DNA"/>
</dbReference>
<dbReference type="GeneID" id="78896402"/>
<reference evidence="3" key="3">
    <citation type="submission" date="2017-12" db="EMBL/GenBank/DDBJ databases">
        <title>FDA dAtabase for Regulatory Grade micrObial Sequences (FDA-ARGOS): Supporting development and validation of Infectious Disease Dx tests.</title>
        <authorList>
            <person name="Campos J."/>
            <person name="Goldberg B."/>
            <person name="Tallon L."/>
            <person name="Sadzewicz L."/>
            <person name="Sengamalay N."/>
            <person name="Ott S."/>
            <person name="Godinez A."/>
            <person name="Nagaraj S."/>
            <person name="Vyas G."/>
            <person name="Aluvathingal J."/>
            <person name="Nadendla S."/>
            <person name="Geyer C."/>
            <person name="Nandy P."/>
            <person name="Hobson J."/>
            <person name="Sichtig H."/>
        </authorList>
    </citation>
    <scope>NUCLEOTIDE SEQUENCE</scope>
    <source>
        <strain evidence="3">FDAARGOS_252</strain>
    </source>
</reference>
<accession>A0A1V0GQX6</accession>
<gene>
    <name evidence="3" type="ORF">A6J80_06655</name>
    <name evidence="4" type="ORF">PYTT13_01800</name>
</gene>
<evidence type="ECO:0000313" key="4">
    <source>
        <dbReference type="EMBL" id="ATQ54657.1"/>
    </source>
</evidence>
<dbReference type="STRING" id="147645.A6J80_06655"/>
<dbReference type="InterPro" id="IPR017938">
    <property type="entry name" value="Riboflavin_synthase-like_b-brl"/>
</dbReference>
<dbReference type="eggNOG" id="COG2375">
    <property type="taxonomic scope" value="Bacteria"/>
</dbReference>
<dbReference type="InterPro" id="IPR007037">
    <property type="entry name" value="SIP_rossman_dom"/>
</dbReference>
<dbReference type="Pfam" id="PF08021">
    <property type="entry name" value="FAD_binding_9"/>
    <property type="match status" value="1"/>
</dbReference>
<dbReference type="InterPro" id="IPR017927">
    <property type="entry name" value="FAD-bd_FR_type"/>
</dbReference>
<dbReference type="AlphaFoldDB" id="A0A1V0GQX6"/>
<organism evidence="3 5">
    <name type="scientific">Paracoccus yeei</name>
    <dbReference type="NCBI Taxonomy" id="147645"/>
    <lineage>
        <taxon>Bacteria</taxon>
        <taxon>Pseudomonadati</taxon>
        <taxon>Pseudomonadota</taxon>
        <taxon>Alphaproteobacteria</taxon>
        <taxon>Rhodobacterales</taxon>
        <taxon>Paracoccaceae</taxon>
        <taxon>Paracoccus</taxon>
    </lineage>
</organism>
<dbReference type="KEGG" id="pye:A6J80_06655"/>
<dbReference type="InterPro" id="IPR039374">
    <property type="entry name" value="SIP_fam"/>
</dbReference>
<dbReference type="CDD" id="cd06193">
    <property type="entry name" value="siderophore_interacting"/>
    <property type="match status" value="1"/>
</dbReference>
<keyword evidence="5" id="KW-1185">Reference proteome</keyword>
<protein>
    <submittedName>
        <fullName evidence="4">NADPH-dependent ferric siderophore reductase</fullName>
    </submittedName>
    <submittedName>
        <fullName evidence="3">Siderophore-interacting protein</fullName>
    </submittedName>
</protein>
<sequence length="344" mass="38272">MRVTPLPEYQAEALLTDTDFAPIDAMLRHEAQEHGLDLHEGHGRSVWCQIETGEFGAKKRGANVLVFARAHRPEWLFGLQETIAHHLAEIMPDKAQAMRWSSLADVGRLPPYFSFARVGEARRIARDFVRLRLHAPDLERLGTEDSIHFRLVLPPEGVAEPEWPRIAPNGQTVWPSGDRALHRPAYTVRAIDLQEGWLDTDIFLHRGGRVTDWVLAGPQGRRIGLSGPGGGGIPQAARLILAGDETAYPAIARMIERRPDAQGEVWLLGARDDYPMPESPGLRRHHLPGGTAELVRILRADPPQPDSYLWMAAQKSGISALRQLLLAELGHDKALTHLAGYWIG</sequence>
<reference evidence="4 6" key="2">
    <citation type="submission" date="2017-10" db="EMBL/GenBank/DDBJ databases">
        <title>Complete genome sequence of Paracoccus yeei TT13 isolated from human skin.</title>
        <authorList>
            <person name="Lee K."/>
            <person name="Lim J.Y."/>
            <person name="Hwang I."/>
        </authorList>
    </citation>
    <scope>NUCLEOTIDE SEQUENCE [LARGE SCALE GENOMIC DNA]</scope>
    <source>
        <strain evidence="4 6">TT13</strain>
    </source>
</reference>
<name>A0A1V0GQX6_9RHOB</name>
<comment type="similarity">
    <text evidence="1">Belongs to the SIP oxidoreductase family.</text>
</comment>
<dbReference type="PANTHER" id="PTHR30157">
    <property type="entry name" value="FERRIC REDUCTASE, NADPH-DEPENDENT"/>
    <property type="match status" value="1"/>
</dbReference>
<feature type="domain" description="FAD-binding FR-type" evidence="2">
    <location>
        <begin position="111"/>
        <end position="235"/>
    </location>
</feature>
<evidence type="ECO:0000313" key="6">
    <source>
        <dbReference type="Proteomes" id="UP000229314"/>
    </source>
</evidence>
<dbReference type="RefSeq" id="WP_080620913.1">
    <property type="nucleotide sequence ID" value="NZ_CAJGAB010000037.1"/>
</dbReference>
<evidence type="ECO:0000259" key="2">
    <source>
        <dbReference type="PROSITE" id="PS51384"/>
    </source>
</evidence>
<dbReference type="PANTHER" id="PTHR30157:SF0">
    <property type="entry name" value="NADPH-DEPENDENT FERRIC-CHELATE REDUCTASE"/>
    <property type="match status" value="1"/>
</dbReference>
<dbReference type="InterPro" id="IPR013113">
    <property type="entry name" value="SIP_FAD-bd"/>
</dbReference>
<reference evidence="5" key="1">
    <citation type="submission" date="2017-03" db="EMBL/GenBank/DDBJ databases">
        <title>FDA dAtabase for Regulatory Grade micrObial Sequences (FDA-ARGOS): Supporting development and validation of Infectious Disease Dx tests.</title>
        <authorList>
            <person name="Campos J."/>
            <person name="Goldberg B."/>
            <person name="Tallon L."/>
            <person name="Sadzewicz L."/>
            <person name="Sengamalay N."/>
            <person name="Ott S."/>
            <person name="Godinez A."/>
            <person name="Nagaraj S."/>
            <person name="Vyas G."/>
            <person name="Aluvathingal J."/>
            <person name="Nadendla S."/>
            <person name="Geyer C."/>
            <person name="Nandy P."/>
            <person name="Hobson J."/>
            <person name="Sichtig H."/>
        </authorList>
    </citation>
    <scope>NUCLEOTIDE SEQUENCE [LARGE SCALE GENOMIC DNA]</scope>
    <source>
        <strain evidence="5">FDAARGOS_252</strain>
    </source>
</reference>
<dbReference type="SUPFAM" id="SSF63380">
    <property type="entry name" value="Riboflavin synthase domain-like"/>
    <property type="match status" value="1"/>
</dbReference>
<dbReference type="InterPro" id="IPR039261">
    <property type="entry name" value="FNR_nucleotide-bd"/>
</dbReference>
<evidence type="ECO:0000313" key="3">
    <source>
        <dbReference type="EMBL" id="ARC36099.1"/>
    </source>
</evidence>
<dbReference type="Gene3D" id="2.40.30.10">
    <property type="entry name" value="Translation factors"/>
    <property type="match status" value="1"/>
</dbReference>
<dbReference type="Pfam" id="PF04954">
    <property type="entry name" value="SIP"/>
    <property type="match status" value="1"/>
</dbReference>
<evidence type="ECO:0000313" key="5">
    <source>
        <dbReference type="Proteomes" id="UP000191257"/>
    </source>
</evidence>